<dbReference type="Proteomes" id="UP000595140">
    <property type="component" value="Unassembled WGS sequence"/>
</dbReference>
<protein>
    <submittedName>
        <fullName evidence="2">Uncharacterized protein</fullName>
    </submittedName>
</protein>
<gene>
    <name evidence="2" type="ORF">CCAM_LOCUS1207</name>
</gene>
<dbReference type="EMBL" id="OOIL02000026">
    <property type="protein sequence ID" value="VFQ59431.1"/>
    <property type="molecule type" value="Genomic_DNA"/>
</dbReference>
<accession>A0A484K0U6</accession>
<evidence type="ECO:0000313" key="3">
    <source>
        <dbReference type="Proteomes" id="UP000595140"/>
    </source>
</evidence>
<feature type="compositionally biased region" description="Acidic residues" evidence="1">
    <location>
        <begin position="64"/>
        <end position="100"/>
    </location>
</feature>
<evidence type="ECO:0000256" key="1">
    <source>
        <dbReference type="SAM" id="MobiDB-lite"/>
    </source>
</evidence>
<feature type="region of interest" description="Disordered" evidence="1">
    <location>
        <begin position="54"/>
        <end position="119"/>
    </location>
</feature>
<name>A0A484K0U6_9ASTE</name>
<reference evidence="2 3" key="1">
    <citation type="submission" date="2018-04" db="EMBL/GenBank/DDBJ databases">
        <authorList>
            <person name="Vogel A."/>
        </authorList>
    </citation>
    <scope>NUCLEOTIDE SEQUENCE [LARGE SCALE GENOMIC DNA]</scope>
</reference>
<evidence type="ECO:0000313" key="2">
    <source>
        <dbReference type="EMBL" id="VFQ59431.1"/>
    </source>
</evidence>
<organism evidence="2 3">
    <name type="scientific">Cuscuta campestris</name>
    <dbReference type="NCBI Taxonomy" id="132261"/>
    <lineage>
        <taxon>Eukaryota</taxon>
        <taxon>Viridiplantae</taxon>
        <taxon>Streptophyta</taxon>
        <taxon>Embryophyta</taxon>
        <taxon>Tracheophyta</taxon>
        <taxon>Spermatophyta</taxon>
        <taxon>Magnoliopsida</taxon>
        <taxon>eudicotyledons</taxon>
        <taxon>Gunneridae</taxon>
        <taxon>Pentapetalae</taxon>
        <taxon>asterids</taxon>
        <taxon>lamiids</taxon>
        <taxon>Solanales</taxon>
        <taxon>Convolvulaceae</taxon>
        <taxon>Cuscuteae</taxon>
        <taxon>Cuscuta</taxon>
        <taxon>Cuscuta subgen. Grammica</taxon>
        <taxon>Cuscuta sect. Cleistogrammica</taxon>
    </lineage>
</organism>
<feature type="compositionally biased region" description="Basic and acidic residues" evidence="1">
    <location>
        <begin position="101"/>
        <end position="111"/>
    </location>
</feature>
<proteinExistence type="predicted"/>
<keyword evidence="3" id="KW-1185">Reference proteome</keyword>
<sequence length="186" mass="21258">MRETSKKLEYAINGLVSEVEHIKEVVDEKFGDLKVKIEILSKKVDVLLKNKKKRIHKNTHATEEAEDEEGDVEDEQGEEDDEEEEVVGDLEDENEGEEEDSGHAESKKEVEVELEEDEETIRQRNCRKWSRVVDGGEALEEKETKLLISSPLGGTQMEEYSQTNLEKATSEMQAVIIGGQFFYIRA</sequence>
<dbReference type="AlphaFoldDB" id="A0A484K0U6"/>